<name>A0AA39T848_ACESA</name>
<dbReference type="Pfam" id="PF00982">
    <property type="entry name" value="Glyco_transf_20"/>
    <property type="match status" value="2"/>
</dbReference>
<accession>A0AA39T848</accession>
<gene>
    <name evidence="1" type="ORF">LWI29_007676</name>
</gene>
<sequence>MKVGWFLHTPFPYSEIHRTLPSPVLAADLVGFHANDYDYARSYFVSACTRILGYEGTPEGVDNQGRVLTPDAAFAGFAQSPGAGAILVNPWNITEVAASIGRALNMSPDRRKREAIDVIILHILLNNGLKPL</sequence>
<dbReference type="GO" id="GO:0003825">
    <property type="term" value="F:alpha,alpha-trehalose-phosphate synthase (UDP-forming) activity"/>
    <property type="evidence" value="ECO:0007669"/>
    <property type="project" value="TreeGrafter"/>
</dbReference>
<reference evidence="1" key="1">
    <citation type="journal article" date="2022" name="Plant J.">
        <title>Strategies of tolerance reflected in two North American maple genomes.</title>
        <authorList>
            <person name="McEvoy S.L."/>
            <person name="Sezen U.U."/>
            <person name="Trouern-Trend A."/>
            <person name="McMahon S.M."/>
            <person name="Schaberg P.G."/>
            <person name="Yang J."/>
            <person name="Wegrzyn J.L."/>
            <person name="Swenson N.G."/>
        </authorList>
    </citation>
    <scope>NUCLEOTIDE SEQUENCE</scope>
    <source>
        <strain evidence="1">NS2018</strain>
    </source>
</reference>
<dbReference type="Proteomes" id="UP001168877">
    <property type="component" value="Unassembled WGS sequence"/>
</dbReference>
<evidence type="ECO:0000313" key="1">
    <source>
        <dbReference type="EMBL" id="KAK0603698.1"/>
    </source>
</evidence>
<keyword evidence="2" id="KW-1185">Reference proteome</keyword>
<dbReference type="InterPro" id="IPR001830">
    <property type="entry name" value="Glyco_trans_20"/>
</dbReference>
<proteinExistence type="predicted"/>
<organism evidence="1 2">
    <name type="scientific">Acer saccharum</name>
    <name type="common">Sugar maple</name>
    <dbReference type="NCBI Taxonomy" id="4024"/>
    <lineage>
        <taxon>Eukaryota</taxon>
        <taxon>Viridiplantae</taxon>
        <taxon>Streptophyta</taxon>
        <taxon>Embryophyta</taxon>
        <taxon>Tracheophyta</taxon>
        <taxon>Spermatophyta</taxon>
        <taxon>Magnoliopsida</taxon>
        <taxon>eudicotyledons</taxon>
        <taxon>Gunneridae</taxon>
        <taxon>Pentapetalae</taxon>
        <taxon>rosids</taxon>
        <taxon>malvids</taxon>
        <taxon>Sapindales</taxon>
        <taxon>Sapindaceae</taxon>
        <taxon>Hippocastanoideae</taxon>
        <taxon>Acereae</taxon>
        <taxon>Acer</taxon>
    </lineage>
</organism>
<comment type="caution">
    <text evidence="1">The sequence shown here is derived from an EMBL/GenBank/DDBJ whole genome shotgun (WGS) entry which is preliminary data.</text>
</comment>
<evidence type="ECO:0000313" key="2">
    <source>
        <dbReference type="Proteomes" id="UP001168877"/>
    </source>
</evidence>
<dbReference type="GO" id="GO:0004805">
    <property type="term" value="F:trehalose-phosphatase activity"/>
    <property type="evidence" value="ECO:0007669"/>
    <property type="project" value="TreeGrafter"/>
</dbReference>
<reference evidence="1" key="2">
    <citation type="submission" date="2023-06" db="EMBL/GenBank/DDBJ databases">
        <authorList>
            <person name="Swenson N.G."/>
            <person name="Wegrzyn J.L."/>
            <person name="Mcevoy S.L."/>
        </authorList>
    </citation>
    <scope>NUCLEOTIDE SEQUENCE</scope>
    <source>
        <strain evidence="1">NS2018</strain>
        <tissue evidence="1">Leaf</tissue>
    </source>
</reference>
<dbReference type="EMBL" id="JAUESC010000002">
    <property type="protein sequence ID" value="KAK0603698.1"/>
    <property type="molecule type" value="Genomic_DNA"/>
</dbReference>
<dbReference type="PANTHER" id="PTHR10788:SF106">
    <property type="entry name" value="BCDNA.GH08860"/>
    <property type="match status" value="1"/>
</dbReference>
<dbReference type="SUPFAM" id="SSF53756">
    <property type="entry name" value="UDP-Glycosyltransferase/glycogen phosphorylase"/>
    <property type="match status" value="2"/>
</dbReference>
<dbReference type="Gene3D" id="3.40.50.2000">
    <property type="entry name" value="Glycogen Phosphorylase B"/>
    <property type="match status" value="2"/>
</dbReference>
<dbReference type="GO" id="GO:0005829">
    <property type="term" value="C:cytosol"/>
    <property type="evidence" value="ECO:0007669"/>
    <property type="project" value="TreeGrafter"/>
</dbReference>
<dbReference type="PANTHER" id="PTHR10788">
    <property type="entry name" value="TREHALOSE-6-PHOSPHATE SYNTHASE"/>
    <property type="match status" value="1"/>
</dbReference>
<dbReference type="AlphaFoldDB" id="A0AA39T848"/>
<protein>
    <submittedName>
        <fullName evidence="1">Uncharacterized protein</fullName>
    </submittedName>
</protein>
<dbReference type="GO" id="GO:0005992">
    <property type="term" value="P:trehalose biosynthetic process"/>
    <property type="evidence" value="ECO:0007669"/>
    <property type="project" value="InterPro"/>
</dbReference>